<evidence type="ECO:0000256" key="1">
    <source>
        <dbReference type="SAM" id="MobiDB-lite"/>
    </source>
</evidence>
<evidence type="ECO:0000313" key="2">
    <source>
        <dbReference type="EMBL" id="GAU47563.1"/>
    </source>
</evidence>
<dbReference type="PANTHER" id="PTHR34427">
    <property type="entry name" value="DUF4283 DOMAIN PROTEIN"/>
    <property type="match status" value="1"/>
</dbReference>
<keyword evidence="3" id="KW-1185">Reference proteome</keyword>
<feature type="compositionally biased region" description="Basic and acidic residues" evidence="1">
    <location>
        <begin position="337"/>
        <end position="356"/>
    </location>
</feature>
<feature type="region of interest" description="Disordered" evidence="1">
    <location>
        <begin position="335"/>
        <end position="357"/>
    </location>
</feature>
<accession>A0A2Z6NZE6</accession>
<dbReference type="OrthoDB" id="1000944at2759"/>
<dbReference type="EMBL" id="DF974327">
    <property type="protein sequence ID" value="GAU47563.1"/>
    <property type="molecule type" value="Genomic_DNA"/>
</dbReference>
<dbReference type="AlphaFoldDB" id="A0A2Z6NZE6"/>
<organism evidence="2 3">
    <name type="scientific">Trifolium subterraneum</name>
    <name type="common">Subterranean clover</name>
    <dbReference type="NCBI Taxonomy" id="3900"/>
    <lineage>
        <taxon>Eukaryota</taxon>
        <taxon>Viridiplantae</taxon>
        <taxon>Streptophyta</taxon>
        <taxon>Embryophyta</taxon>
        <taxon>Tracheophyta</taxon>
        <taxon>Spermatophyta</taxon>
        <taxon>Magnoliopsida</taxon>
        <taxon>eudicotyledons</taxon>
        <taxon>Gunneridae</taxon>
        <taxon>Pentapetalae</taxon>
        <taxon>rosids</taxon>
        <taxon>fabids</taxon>
        <taxon>Fabales</taxon>
        <taxon>Fabaceae</taxon>
        <taxon>Papilionoideae</taxon>
        <taxon>50 kb inversion clade</taxon>
        <taxon>NPAAA clade</taxon>
        <taxon>Hologalegina</taxon>
        <taxon>IRL clade</taxon>
        <taxon>Trifolieae</taxon>
        <taxon>Trifolium</taxon>
    </lineage>
</organism>
<protein>
    <submittedName>
        <fullName evidence="2">Uncharacterized protein</fullName>
    </submittedName>
</protein>
<feature type="region of interest" description="Disordered" evidence="1">
    <location>
        <begin position="529"/>
        <end position="564"/>
    </location>
</feature>
<dbReference type="Proteomes" id="UP000242715">
    <property type="component" value="Unassembled WGS sequence"/>
</dbReference>
<reference evidence="3" key="1">
    <citation type="journal article" date="2017" name="Front. Plant Sci.">
        <title>Climate Clever Clovers: New Paradigm to Reduce the Environmental Footprint of Ruminants by Breeding Low Methanogenic Forages Utilizing Haplotype Variation.</title>
        <authorList>
            <person name="Kaur P."/>
            <person name="Appels R."/>
            <person name="Bayer P.E."/>
            <person name="Keeble-Gagnere G."/>
            <person name="Wang J."/>
            <person name="Hirakawa H."/>
            <person name="Shirasawa K."/>
            <person name="Vercoe P."/>
            <person name="Stefanova K."/>
            <person name="Durmic Z."/>
            <person name="Nichols P."/>
            <person name="Revell C."/>
            <person name="Isobe S.N."/>
            <person name="Edwards D."/>
            <person name="Erskine W."/>
        </authorList>
    </citation>
    <scope>NUCLEOTIDE SEQUENCE [LARGE SCALE GENOMIC DNA]</scope>
    <source>
        <strain evidence="3">cv. Daliak</strain>
    </source>
</reference>
<proteinExistence type="predicted"/>
<dbReference type="PANTHER" id="PTHR34427:SF5">
    <property type="entry name" value="DUF4283 DOMAIN-CONTAINING PROTEIN"/>
    <property type="match status" value="1"/>
</dbReference>
<name>A0A2Z6NZE6_TRISU</name>
<gene>
    <name evidence="2" type="ORF">TSUD_404100</name>
</gene>
<evidence type="ECO:0000313" key="3">
    <source>
        <dbReference type="Proteomes" id="UP000242715"/>
    </source>
</evidence>
<sequence>MRVSERVGGAAPRAFLGRSFQSSPSPEVRQIRGGALVDSGEWTEVRNRRRRALQEAEEDADRVWQNRHHRVRSISKPRQLFCCDQHDWCKHKNRDHQRLGRSQIRYDKERYCELCRLGLRNFQPRSQSRKHFQAVRSVSMHGGRRYRDYEERRRSEEMEEASRLYNGKQDKQRMKGSSWCHDQGKLQLANVDVSVPDKELREYGSDGKVVPDFMCSTLKRYVSFYFTNFAAQLSHFYLRKGFEFALAWLNLNAMPRGRLREYSGAGMLKGADESLKKHDFQNYSRHAALTGGEVRTITTGSKMTRGGTLDLGPEKEGYGPTDGVRVGDIVIKLGPQQRHDNRKDGKNNGDVRKPKESVTPVEWVQSGLVATIFNGEAIPIVQNRITDAGFNDVVIIPLGADKVFVRSTEGVDTLTIVINAEDFFKIVFSNWTRWKTDVLSYQRGAWVRLYGVPLHAWNVNFFKLCVLDCGRFLRADSCSADKDRLDFARVLIATSDLDIVNRVERILVDGFQGRGSVFYEFGSLGQSREHDSRIGVKPQSQDSQVRAGETGRDAGNQTRSKRAISCPPTATRTVISGPWSLEWLHDQNDGDAGVLFSASKKVAKGDKYGKTSEAGGESSSSASVNNDWQHWVAMQGNDQMVEEDVREIGNSIGVQFNGDNANMFSVLSEGEKHKKWG</sequence>